<feature type="region of interest" description="Disordered" evidence="4">
    <location>
        <begin position="159"/>
        <end position="179"/>
    </location>
</feature>
<dbReference type="SUPFAM" id="SSF52518">
    <property type="entry name" value="Thiamin diphosphate-binding fold (THDP-binding)"/>
    <property type="match status" value="2"/>
</dbReference>
<evidence type="ECO:0000259" key="6">
    <source>
        <dbReference type="Pfam" id="PF02775"/>
    </source>
</evidence>
<feature type="compositionally biased region" description="Basic and acidic residues" evidence="4">
    <location>
        <begin position="161"/>
        <end position="179"/>
    </location>
</feature>
<dbReference type="Gene3D" id="3.40.50.1220">
    <property type="entry name" value="TPP-binding domain"/>
    <property type="match status" value="1"/>
</dbReference>
<dbReference type="Proteomes" id="UP001260188">
    <property type="component" value="Unassembled WGS sequence"/>
</dbReference>
<dbReference type="InterPro" id="IPR012001">
    <property type="entry name" value="Thiamin_PyroP_enz_TPP-bd_dom"/>
</dbReference>
<evidence type="ECO:0000256" key="2">
    <source>
        <dbReference type="ARBA" id="ARBA00023052"/>
    </source>
</evidence>
<sequence length="526" mass="55365">MTSELAWGPAAAALRDLGDLHVFGLPLDAPGLLDACTREERSVFSDERTAAFAAFGRATLQPDALTVLSLETGPSFVNALLGLSEAASGRVPLLVVVEAAAPERRGWGAFQDLPIEDICRSLKMPTRTIENSADLIAGITAASRQAFRHRSPAVAVVRTRTGSDEEHGDGTRRRWSRDRSVSIPATREAMSALRAVDELRDAAAQRARIAVIVGGGAKRAHVRGGDLDAFAAQLGASTLVTASGRGAIDESSESFVGLAGLYATPEGLDALAAADVVVSLGSALEETVRERWAPKQGATLLVVDESEVSCPAHDGRRIDVTSDAAAFLALARDGLGASAAPPRLRAARPIRQQGVSEVAATWAQIEGIMVDGHFDIVCIENGLTDMWGYDPRFLTVPPSTSLVVAAEQAAMGAALCGSLGAKRSQKALVICGDATLRMHLAAVTDAVENHRPIAYVVSSNSGMGWPSLSRTDPELTTFAWNRRLPAVLSSLGVDVITPAELRSQKHLSAPAATFFDVHPAAPPWES</sequence>
<keyword evidence="8" id="KW-0808">Transferase</keyword>
<evidence type="ECO:0000259" key="5">
    <source>
        <dbReference type="Pfam" id="PF00205"/>
    </source>
</evidence>
<comment type="caution">
    <text evidence="8">The sequence shown here is derived from an EMBL/GenBank/DDBJ whole genome shotgun (WGS) entry which is preliminary data.</text>
</comment>
<dbReference type="EC" id="2.2.1.6" evidence="8"/>
<dbReference type="GO" id="GO:0003984">
    <property type="term" value="F:acetolactate synthase activity"/>
    <property type="evidence" value="ECO:0007669"/>
    <property type="project" value="UniProtKB-EC"/>
</dbReference>
<comment type="similarity">
    <text evidence="1 3">Belongs to the TPP enzyme family.</text>
</comment>
<dbReference type="Pfam" id="PF00205">
    <property type="entry name" value="TPP_enzyme_M"/>
    <property type="match status" value="1"/>
</dbReference>
<evidence type="ECO:0000313" key="8">
    <source>
        <dbReference type="EMBL" id="MDR6165884.1"/>
    </source>
</evidence>
<dbReference type="InterPro" id="IPR029035">
    <property type="entry name" value="DHS-like_NAD/FAD-binding_dom"/>
</dbReference>
<dbReference type="PANTHER" id="PTHR18968:SF167">
    <property type="entry name" value="ACETOLACTATE SYNTHASE LARGE SUBUNIT ILVB2-RELATED"/>
    <property type="match status" value="1"/>
</dbReference>
<dbReference type="Gene3D" id="3.40.50.970">
    <property type="match status" value="2"/>
</dbReference>
<dbReference type="RefSeq" id="WP_309664085.1">
    <property type="nucleotide sequence ID" value="NZ_JAVIZA010000001.1"/>
</dbReference>
<gene>
    <name evidence="8" type="ORF">QE367_000088</name>
</gene>
<dbReference type="InterPro" id="IPR011766">
    <property type="entry name" value="TPP_enzyme_TPP-bd"/>
</dbReference>
<dbReference type="InterPro" id="IPR029061">
    <property type="entry name" value="THDP-binding"/>
</dbReference>
<evidence type="ECO:0000259" key="7">
    <source>
        <dbReference type="Pfam" id="PF02776"/>
    </source>
</evidence>
<dbReference type="SUPFAM" id="SSF52467">
    <property type="entry name" value="DHS-like NAD/FAD-binding domain"/>
    <property type="match status" value="1"/>
</dbReference>
<evidence type="ECO:0000256" key="1">
    <source>
        <dbReference type="ARBA" id="ARBA00007812"/>
    </source>
</evidence>
<evidence type="ECO:0000256" key="3">
    <source>
        <dbReference type="RuleBase" id="RU362132"/>
    </source>
</evidence>
<dbReference type="Pfam" id="PF02776">
    <property type="entry name" value="TPP_enzyme_N"/>
    <property type="match status" value="1"/>
</dbReference>
<accession>A0ABU1HW69</accession>
<name>A0ABU1HW69_9MICO</name>
<protein>
    <submittedName>
        <fullName evidence="8">Acetolactate synthase-1/2/3 large subunit</fullName>
        <ecNumber evidence="8">2.2.1.6</ecNumber>
    </submittedName>
</protein>
<keyword evidence="2 3" id="KW-0786">Thiamine pyrophosphate</keyword>
<dbReference type="EMBL" id="JAVIZA010000001">
    <property type="protein sequence ID" value="MDR6165884.1"/>
    <property type="molecule type" value="Genomic_DNA"/>
</dbReference>
<keyword evidence="9" id="KW-1185">Reference proteome</keyword>
<organism evidence="8 9">
    <name type="scientific">Microbacterium paludicola</name>
    <dbReference type="NCBI Taxonomy" id="300019"/>
    <lineage>
        <taxon>Bacteria</taxon>
        <taxon>Bacillati</taxon>
        <taxon>Actinomycetota</taxon>
        <taxon>Actinomycetes</taxon>
        <taxon>Micrococcales</taxon>
        <taxon>Microbacteriaceae</taxon>
        <taxon>Microbacterium</taxon>
    </lineage>
</organism>
<dbReference type="PANTHER" id="PTHR18968">
    <property type="entry name" value="THIAMINE PYROPHOSPHATE ENZYMES"/>
    <property type="match status" value="1"/>
</dbReference>
<dbReference type="InterPro" id="IPR012000">
    <property type="entry name" value="Thiamin_PyroP_enz_cen_dom"/>
</dbReference>
<dbReference type="InterPro" id="IPR045229">
    <property type="entry name" value="TPP_enz"/>
</dbReference>
<evidence type="ECO:0000256" key="4">
    <source>
        <dbReference type="SAM" id="MobiDB-lite"/>
    </source>
</evidence>
<feature type="domain" description="Thiamine pyrophosphate enzyme TPP-binding" evidence="6">
    <location>
        <begin position="393"/>
        <end position="469"/>
    </location>
</feature>
<feature type="domain" description="Thiamine pyrophosphate enzyme central" evidence="5">
    <location>
        <begin position="203"/>
        <end position="328"/>
    </location>
</feature>
<evidence type="ECO:0000313" key="9">
    <source>
        <dbReference type="Proteomes" id="UP001260188"/>
    </source>
</evidence>
<dbReference type="CDD" id="cd07035">
    <property type="entry name" value="TPP_PYR_POX_like"/>
    <property type="match status" value="1"/>
</dbReference>
<dbReference type="Pfam" id="PF02775">
    <property type="entry name" value="TPP_enzyme_C"/>
    <property type="match status" value="1"/>
</dbReference>
<proteinExistence type="inferred from homology"/>
<feature type="domain" description="Thiamine pyrophosphate enzyme N-terminal TPP-binding" evidence="7">
    <location>
        <begin position="11"/>
        <end position="112"/>
    </location>
</feature>
<reference evidence="8 9" key="1">
    <citation type="submission" date="2023-08" db="EMBL/GenBank/DDBJ databases">
        <title>Functional and genomic diversity of the sorghum phyllosphere microbiome.</title>
        <authorList>
            <person name="Shade A."/>
        </authorList>
    </citation>
    <scope>NUCLEOTIDE SEQUENCE [LARGE SCALE GENOMIC DNA]</scope>
    <source>
        <strain evidence="8 9">SORGH_AS_0919</strain>
    </source>
</reference>